<comment type="caution">
    <text evidence="2">The sequence shown here is derived from an EMBL/GenBank/DDBJ whole genome shotgun (WGS) entry which is preliminary data.</text>
</comment>
<feature type="compositionally biased region" description="Polar residues" evidence="1">
    <location>
        <begin position="88"/>
        <end position="97"/>
    </location>
</feature>
<feature type="region of interest" description="Disordered" evidence="1">
    <location>
        <begin position="73"/>
        <end position="128"/>
    </location>
</feature>
<dbReference type="Proteomes" id="UP000279457">
    <property type="component" value="Unassembled WGS sequence"/>
</dbReference>
<proteinExistence type="predicted"/>
<dbReference type="EMBL" id="RHHM01000001">
    <property type="protein sequence ID" value="RQM39963.1"/>
    <property type="molecule type" value="Genomic_DNA"/>
</dbReference>
<reference evidence="2 3" key="1">
    <citation type="submission" date="2018-10" db="EMBL/GenBank/DDBJ databases">
        <title>Draft genome sequence for the type isolate of Erwinia psidii, agent causal of bacterial blight in guava (Psidium guajava) and wilt and die-back of Eucalyptus spp.</title>
        <authorList>
            <person name="Hermenegildo P.S."/>
            <person name="Santos S.A."/>
            <person name="Guimaraes L.M.S."/>
            <person name="Vidigal P.M.P."/>
            <person name="Pereira I.C."/>
            <person name="Badel J.L."/>
            <person name="Alfenas-Zerbini P."/>
            <person name="Ferreira M.A.S.V."/>
            <person name="Alfenas A.C."/>
        </authorList>
    </citation>
    <scope>NUCLEOTIDE SEQUENCE [LARGE SCALE GENOMIC DNA]</scope>
    <source>
        <strain evidence="2 3">IBSBF 435</strain>
    </source>
</reference>
<evidence type="ECO:0000313" key="3">
    <source>
        <dbReference type="Proteomes" id="UP000279457"/>
    </source>
</evidence>
<keyword evidence="3" id="KW-1185">Reference proteome</keyword>
<sequence>MSAEAYSQYKASMNSRETEPRRVHFRDDVLLKTEDDSGVISTPPKEAPRISALYDDDTDYVLFDEFEPFRQKLIKSKEGSSPSGKSDFSPTSNQPEKNCSLAEQEKLTTYDIPRGNPVPAIYDIPKKI</sequence>
<feature type="compositionally biased region" description="Basic and acidic residues" evidence="1">
    <location>
        <begin position="16"/>
        <end position="25"/>
    </location>
</feature>
<accession>A0A3N6SJ44</accession>
<organism evidence="2 3">
    <name type="scientific">Erwinia psidii</name>
    <dbReference type="NCBI Taxonomy" id="69224"/>
    <lineage>
        <taxon>Bacteria</taxon>
        <taxon>Pseudomonadati</taxon>
        <taxon>Pseudomonadota</taxon>
        <taxon>Gammaproteobacteria</taxon>
        <taxon>Enterobacterales</taxon>
        <taxon>Erwiniaceae</taxon>
        <taxon>Erwinia</taxon>
    </lineage>
</organism>
<name>A0A3N6SJ44_9GAMM</name>
<gene>
    <name evidence="2" type="ORF">EB241_01220</name>
</gene>
<protein>
    <submittedName>
        <fullName evidence="2">Uncharacterized protein</fullName>
    </submittedName>
</protein>
<evidence type="ECO:0000313" key="2">
    <source>
        <dbReference type="EMBL" id="RQM39963.1"/>
    </source>
</evidence>
<dbReference type="AlphaFoldDB" id="A0A3N6SJ44"/>
<feature type="region of interest" description="Disordered" evidence="1">
    <location>
        <begin position="1"/>
        <end position="25"/>
    </location>
</feature>
<evidence type="ECO:0000256" key="1">
    <source>
        <dbReference type="SAM" id="MobiDB-lite"/>
    </source>
</evidence>